<feature type="domain" description="Mycothiol-dependent maleylpyruvate isomerase metal-binding" evidence="1">
    <location>
        <begin position="9"/>
        <end position="47"/>
    </location>
</feature>
<sequence>MTDTLALAQEERAELADFLATLTPEQWDAPTLCTGWNVRDLVAHVISYDVQGMSGFVRTLLLSGMSPDRANQKAVDALHELEPWGLVDLVRRYRTPEGFTARFGYRIALTDGTIHHQDIRRPLGLPRTIPPERLRTALAFAVVAPPIHAAPRIRGLRLVATDVDWTWGRGPEVTGPGEAVLMAVAGRADALDELDGPGQATLAARVVKS</sequence>
<organism evidence="2 3">
    <name type="scientific">Actinomycetospora rhizophila</name>
    <dbReference type="NCBI Taxonomy" id="1416876"/>
    <lineage>
        <taxon>Bacteria</taxon>
        <taxon>Bacillati</taxon>
        <taxon>Actinomycetota</taxon>
        <taxon>Actinomycetes</taxon>
        <taxon>Pseudonocardiales</taxon>
        <taxon>Pseudonocardiaceae</taxon>
        <taxon>Actinomycetospora</taxon>
    </lineage>
</organism>
<proteinExistence type="predicted"/>
<dbReference type="NCBIfam" id="TIGR03083">
    <property type="entry name" value="maleylpyruvate isomerase family mycothiol-dependent enzyme"/>
    <property type="match status" value="1"/>
</dbReference>
<comment type="caution">
    <text evidence="2">The sequence shown here is derived from an EMBL/GenBank/DDBJ whole genome shotgun (WGS) entry which is preliminary data.</text>
</comment>
<keyword evidence="3" id="KW-1185">Reference proteome</keyword>
<dbReference type="InterPro" id="IPR024344">
    <property type="entry name" value="MDMPI_metal-binding"/>
</dbReference>
<dbReference type="SUPFAM" id="SSF109854">
    <property type="entry name" value="DinB/YfiT-like putative metalloenzymes"/>
    <property type="match status" value="1"/>
</dbReference>
<dbReference type="Gene3D" id="1.20.120.450">
    <property type="entry name" value="dinb family like domain"/>
    <property type="match status" value="1"/>
</dbReference>
<dbReference type="Proteomes" id="UP001596175">
    <property type="component" value="Unassembled WGS sequence"/>
</dbReference>
<evidence type="ECO:0000313" key="3">
    <source>
        <dbReference type="Proteomes" id="UP001596175"/>
    </source>
</evidence>
<protein>
    <submittedName>
        <fullName evidence="2">Maleylpyruvate isomerase family mycothiol-dependent enzyme</fullName>
    </submittedName>
</protein>
<dbReference type="InterPro" id="IPR017517">
    <property type="entry name" value="Maleyloyr_isom"/>
</dbReference>
<dbReference type="EMBL" id="JBHSKG010000029">
    <property type="protein sequence ID" value="MFC5142876.1"/>
    <property type="molecule type" value="Genomic_DNA"/>
</dbReference>
<dbReference type="GO" id="GO:0016853">
    <property type="term" value="F:isomerase activity"/>
    <property type="evidence" value="ECO:0007669"/>
    <property type="project" value="UniProtKB-KW"/>
</dbReference>
<evidence type="ECO:0000313" key="2">
    <source>
        <dbReference type="EMBL" id="MFC5142876.1"/>
    </source>
</evidence>
<dbReference type="RefSeq" id="WP_378024964.1">
    <property type="nucleotide sequence ID" value="NZ_JBHSKG010000029.1"/>
</dbReference>
<evidence type="ECO:0000259" key="1">
    <source>
        <dbReference type="Pfam" id="PF11716"/>
    </source>
</evidence>
<dbReference type="Pfam" id="PF11716">
    <property type="entry name" value="MDMPI_N"/>
    <property type="match status" value="1"/>
</dbReference>
<name>A0ABV9ZQG8_9PSEU</name>
<accession>A0ABV9ZQG8</accession>
<gene>
    <name evidence="2" type="ORF">ACFPK1_31950</name>
</gene>
<keyword evidence="2" id="KW-0413">Isomerase</keyword>
<dbReference type="InterPro" id="IPR034660">
    <property type="entry name" value="DinB/YfiT-like"/>
</dbReference>
<reference evidence="3" key="1">
    <citation type="journal article" date="2019" name="Int. J. Syst. Evol. Microbiol.">
        <title>The Global Catalogue of Microorganisms (GCM) 10K type strain sequencing project: providing services to taxonomists for standard genome sequencing and annotation.</title>
        <authorList>
            <consortium name="The Broad Institute Genomics Platform"/>
            <consortium name="The Broad Institute Genome Sequencing Center for Infectious Disease"/>
            <person name="Wu L."/>
            <person name="Ma J."/>
        </authorList>
    </citation>
    <scope>NUCLEOTIDE SEQUENCE [LARGE SCALE GENOMIC DNA]</scope>
    <source>
        <strain evidence="3">XZYJ18</strain>
    </source>
</reference>